<dbReference type="GeneID" id="54588436"/>
<feature type="region of interest" description="Disordered" evidence="1">
    <location>
        <begin position="113"/>
        <end position="132"/>
    </location>
</feature>
<sequence>MRPHAPPPDLENQRAPLKRSFTWPKLMKRGSDLAGGFLGAALTPPCFTGSPDELDFTSDVEAQPQIVVLPHDLEMRPKRGSAAMSLHDVEAQGRPKKVSPFQKVRTLLRFTRAQETTEKRSRNRPRSLDVNKANAFVEVEATESSVRPPHTGFRRSRPQPRPLDEDHTSSLYPAIPTSPPRSPTVSRVPNAQWNRSPASAQSLPVLRPRPLSDGPMGHSYSPVSARPTGFEYFLPYEDYPRNRRSMLSLASTLCEADEAANTRITERVFTYTPNETYVINVEKKAKVKWYKKGAKHVKRFFKDA</sequence>
<feature type="compositionally biased region" description="Polar residues" evidence="1">
    <location>
        <begin position="191"/>
        <end position="202"/>
    </location>
</feature>
<dbReference type="OrthoDB" id="10667187at2759"/>
<dbReference type="Proteomes" id="UP000800094">
    <property type="component" value="Unassembled WGS sequence"/>
</dbReference>
<organism evidence="2 3">
    <name type="scientific">Trematosphaeria pertusa</name>
    <dbReference type="NCBI Taxonomy" id="390896"/>
    <lineage>
        <taxon>Eukaryota</taxon>
        <taxon>Fungi</taxon>
        <taxon>Dikarya</taxon>
        <taxon>Ascomycota</taxon>
        <taxon>Pezizomycotina</taxon>
        <taxon>Dothideomycetes</taxon>
        <taxon>Pleosporomycetidae</taxon>
        <taxon>Pleosporales</taxon>
        <taxon>Massarineae</taxon>
        <taxon>Trematosphaeriaceae</taxon>
        <taxon>Trematosphaeria</taxon>
    </lineage>
</organism>
<reference evidence="2" key="1">
    <citation type="journal article" date="2020" name="Stud. Mycol.">
        <title>101 Dothideomycetes genomes: a test case for predicting lifestyles and emergence of pathogens.</title>
        <authorList>
            <person name="Haridas S."/>
            <person name="Albert R."/>
            <person name="Binder M."/>
            <person name="Bloem J."/>
            <person name="Labutti K."/>
            <person name="Salamov A."/>
            <person name="Andreopoulos B."/>
            <person name="Baker S."/>
            <person name="Barry K."/>
            <person name="Bills G."/>
            <person name="Bluhm B."/>
            <person name="Cannon C."/>
            <person name="Castanera R."/>
            <person name="Culley D."/>
            <person name="Daum C."/>
            <person name="Ezra D."/>
            <person name="Gonzalez J."/>
            <person name="Henrissat B."/>
            <person name="Kuo A."/>
            <person name="Liang C."/>
            <person name="Lipzen A."/>
            <person name="Lutzoni F."/>
            <person name="Magnuson J."/>
            <person name="Mondo S."/>
            <person name="Nolan M."/>
            <person name="Ohm R."/>
            <person name="Pangilinan J."/>
            <person name="Park H.-J."/>
            <person name="Ramirez L."/>
            <person name="Alfaro M."/>
            <person name="Sun H."/>
            <person name="Tritt A."/>
            <person name="Yoshinaga Y."/>
            <person name="Zwiers L.-H."/>
            <person name="Turgeon B."/>
            <person name="Goodwin S."/>
            <person name="Spatafora J."/>
            <person name="Crous P."/>
            <person name="Grigoriev I."/>
        </authorList>
    </citation>
    <scope>NUCLEOTIDE SEQUENCE</scope>
    <source>
        <strain evidence="2">CBS 122368</strain>
    </source>
</reference>
<keyword evidence="3" id="KW-1185">Reference proteome</keyword>
<feature type="region of interest" description="Disordered" evidence="1">
    <location>
        <begin position="140"/>
        <end position="206"/>
    </location>
</feature>
<name>A0A6A6J605_9PLEO</name>
<dbReference type="AlphaFoldDB" id="A0A6A6J605"/>
<evidence type="ECO:0000256" key="1">
    <source>
        <dbReference type="SAM" id="MobiDB-lite"/>
    </source>
</evidence>
<evidence type="ECO:0000313" key="3">
    <source>
        <dbReference type="Proteomes" id="UP000800094"/>
    </source>
</evidence>
<protein>
    <submittedName>
        <fullName evidence="2">Uncharacterized protein</fullName>
    </submittedName>
</protein>
<accession>A0A6A6J605</accession>
<dbReference type="EMBL" id="ML987189">
    <property type="protein sequence ID" value="KAF2256913.1"/>
    <property type="molecule type" value="Genomic_DNA"/>
</dbReference>
<gene>
    <name evidence="2" type="ORF">BU26DRAFT_599520</name>
</gene>
<evidence type="ECO:0000313" key="2">
    <source>
        <dbReference type="EMBL" id="KAF2256913.1"/>
    </source>
</evidence>
<dbReference type="RefSeq" id="XP_033691917.1">
    <property type="nucleotide sequence ID" value="XM_033835106.1"/>
</dbReference>
<proteinExistence type="predicted"/>